<dbReference type="KEGG" id="tbg:TbgDal_VII8705"/>
<gene>
    <name evidence="1" type="ORF">TbgDal_VII8705</name>
</gene>
<protein>
    <submittedName>
        <fullName evidence="1">Uncharacterized protein</fullName>
    </submittedName>
</protein>
<dbReference type="GeneID" id="23863214"/>
<reference evidence="2" key="1">
    <citation type="journal article" date="2010" name="PLoS Negl. Trop. Dis.">
        <title>The genome sequence of Trypanosoma brucei gambiense, causative agent of chronic human african trypanosomiasis.</title>
        <authorList>
            <person name="Jackson A.P."/>
            <person name="Sanders M."/>
            <person name="Berry A."/>
            <person name="McQuillan J."/>
            <person name="Aslett M.A."/>
            <person name="Quail M.A."/>
            <person name="Chukualim B."/>
            <person name="Capewell P."/>
            <person name="MacLeod A."/>
            <person name="Melville S.E."/>
            <person name="Gibson W."/>
            <person name="Barry J.D."/>
            <person name="Berriman M."/>
            <person name="Hertz-Fowler C."/>
        </authorList>
    </citation>
    <scope>NUCLEOTIDE SEQUENCE [LARGE SCALE GENOMIC DNA]</scope>
    <source>
        <strain evidence="2">MHOM/CI/86/DAL972</strain>
    </source>
</reference>
<sequence>MKQVTVTGEVSLLSKSHLAVICWVLPNGLGIELIIVSVRWEDKRGERKGKWGGVRWLKGLGNLQKRDASEIALYCVRTNFAVPLTECAGARVSMWRYKHSLAHRKHRECMVLCAIRHISLC</sequence>
<dbReference type="EMBL" id="FN554970">
    <property type="protein sequence ID" value="CBH13023.1"/>
    <property type="molecule type" value="Genomic_DNA"/>
</dbReference>
<organism evidence="1 2">
    <name type="scientific">Trypanosoma brucei gambiense (strain MHOM/CI/86/DAL972)</name>
    <dbReference type="NCBI Taxonomy" id="679716"/>
    <lineage>
        <taxon>Eukaryota</taxon>
        <taxon>Discoba</taxon>
        <taxon>Euglenozoa</taxon>
        <taxon>Kinetoplastea</taxon>
        <taxon>Metakinetoplastina</taxon>
        <taxon>Trypanosomatida</taxon>
        <taxon>Trypanosomatidae</taxon>
        <taxon>Trypanosoma</taxon>
    </lineage>
</organism>
<name>C9ZUD6_TRYB9</name>
<evidence type="ECO:0000313" key="2">
    <source>
        <dbReference type="Proteomes" id="UP000002316"/>
    </source>
</evidence>
<evidence type="ECO:0000313" key="1">
    <source>
        <dbReference type="EMBL" id="CBH13023.1"/>
    </source>
</evidence>
<proteinExistence type="predicted"/>
<dbReference type="RefSeq" id="XP_011775301.1">
    <property type="nucleotide sequence ID" value="XM_011776999.1"/>
</dbReference>
<dbReference type="Proteomes" id="UP000002316">
    <property type="component" value="Chromosome 7"/>
</dbReference>
<dbReference type="AlphaFoldDB" id="C9ZUD6"/>
<accession>C9ZUD6</accession>